<evidence type="ECO:0000313" key="16">
    <source>
        <dbReference type="EMBL" id="MCZ0866841.1"/>
    </source>
</evidence>
<feature type="binding site" evidence="13">
    <location>
        <position position="54"/>
    </location>
    <ligand>
        <name>FAD</name>
        <dbReference type="ChEBI" id="CHEBI:57692"/>
    </ligand>
</feature>
<evidence type="ECO:0000259" key="15">
    <source>
        <dbReference type="Pfam" id="PF07992"/>
    </source>
</evidence>
<dbReference type="InterPro" id="IPR001100">
    <property type="entry name" value="Pyr_nuc-diS_OxRdtase"/>
</dbReference>
<dbReference type="Pfam" id="PF07992">
    <property type="entry name" value="Pyr_redox_2"/>
    <property type="match status" value="1"/>
</dbReference>
<evidence type="ECO:0000256" key="3">
    <source>
        <dbReference type="ARBA" id="ARBA00007532"/>
    </source>
</evidence>
<dbReference type="GO" id="GO:0050660">
    <property type="term" value="F:flavin adenine dinucleotide binding"/>
    <property type="evidence" value="ECO:0007669"/>
    <property type="project" value="TreeGrafter"/>
</dbReference>
<dbReference type="SUPFAM" id="SSF55424">
    <property type="entry name" value="FAD/NAD-linked reductases, dimerisation (C-terminal) domain"/>
    <property type="match status" value="1"/>
</dbReference>
<dbReference type="InterPro" id="IPR050151">
    <property type="entry name" value="Class-I_Pyr_Nuc-Dis_Oxidored"/>
</dbReference>
<evidence type="ECO:0000256" key="7">
    <source>
        <dbReference type="ARBA" id="ARBA00022630"/>
    </source>
</evidence>
<keyword evidence="17" id="KW-1185">Reference proteome</keyword>
<evidence type="ECO:0000256" key="6">
    <source>
        <dbReference type="ARBA" id="ARBA00022490"/>
    </source>
</evidence>
<keyword evidence="8 13" id="KW-0274">FAD</keyword>
<dbReference type="PRINTS" id="PR00411">
    <property type="entry name" value="PNDRDTASEI"/>
</dbReference>
<evidence type="ECO:0000256" key="1">
    <source>
        <dbReference type="ARBA" id="ARBA00002842"/>
    </source>
</evidence>
<dbReference type="AlphaFoldDB" id="A0A9J6RRD0"/>
<dbReference type="Gene3D" id="3.30.390.30">
    <property type="match status" value="1"/>
</dbReference>
<keyword evidence="11 13" id="KW-0520">NAD</keyword>
<evidence type="ECO:0000256" key="8">
    <source>
        <dbReference type="ARBA" id="ARBA00022827"/>
    </source>
</evidence>
<feature type="binding site" evidence="13">
    <location>
        <begin position="146"/>
        <end position="148"/>
    </location>
    <ligand>
        <name>FAD</name>
        <dbReference type="ChEBI" id="CHEBI:57692"/>
    </ligand>
</feature>
<evidence type="ECO:0000256" key="5">
    <source>
        <dbReference type="ARBA" id="ARBA00016603"/>
    </source>
</evidence>
<evidence type="ECO:0000256" key="13">
    <source>
        <dbReference type="PIRSR" id="PIRSR000350-3"/>
    </source>
</evidence>
<dbReference type="EC" id="1.6.1.1" evidence="4"/>
<reference evidence="16 17" key="1">
    <citation type="submission" date="2022-12" db="EMBL/GenBank/DDBJ databases">
        <title>Dasania phycosphaerae sp. nov., isolated from particulate material of the south coast of Korea.</title>
        <authorList>
            <person name="Jiang Y."/>
        </authorList>
    </citation>
    <scope>NUCLEOTIDE SEQUENCE [LARGE SCALE GENOMIC DNA]</scope>
    <source>
        <strain evidence="16 17">GY-19</strain>
    </source>
</reference>
<dbReference type="InterPro" id="IPR036188">
    <property type="entry name" value="FAD/NAD-bd_sf"/>
</dbReference>
<dbReference type="GO" id="GO:0003957">
    <property type="term" value="F:NAD(P)+ transhydrogenase (Si-specific) activity"/>
    <property type="evidence" value="ECO:0007669"/>
    <property type="project" value="UniProtKB-EC"/>
</dbReference>
<evidence type="ECO:0000256" key="12">
    <source>
        <dbReference type="ARBA" id="ARBA00031183"/>
    </source>
</evidence>
<keyword evidence="13" id="KW-0547">Nucleotide-binding</keyword>
<dbReference type="Pfam" id="PF02852">
    <property type="entry name" value="Pyr_redox_dim"/>
    <property type="match status" value="1"/>
</dbReference>
<comment type="cofactor">
    <cofactor evidence="13">
        <name>FAD</name>
        <dbReference type="ChEBI" id="CHEBI:57692"/>
    </cofactor>
    <text evidence="13">Binds 1 FAD per subunit.</text>
</comment>
<dbReference type="PANTHER" id="PTHR22912:SF93">
    <property type="entry name" value="SOLUBLE PYRIDINE NUCLEOTIDE TRANSHYDROGENASE"/>
    <property type="match status" value="1"/>
</dbReference>
<dbReference type="GO" id="GO:0004148">
    <property type="term" value="F:dihydrolipoyl dehydrogenase (NADH) activity"/>
    <property type="evidence" value="ECO:0007669"/>
    <property type="project" value="TreeGrafter"/>
</dbReference>
<dbReference type="PANTHER" id="PTHR22912">
    <property type="entry name" value="DISULFIDE OXIDOREDUCTASE"/>
    <property type="match status" value="1"/>
</dbReference>
<dbReference type="EMBL" id="JAPTGG010000017">
    <property type="protein sequence ID" value="MCZ0866841.1"/>
    <property type="molecule type" value="Genomic_DNA"/>
</dbReference>
<keyword evidence="7" id="KW-0285">Flavoprotein</keyword>
<feature type="binding site" evidence="13">
    <location>
        <begin position="183"/>
        <end position="190"/>
    </location>
    <ligand>
        <name>NAD(+)</name>
        <dbReference type="ChEBI" id="CHEBI:57540"/>
    </ligand>
</feature>
<comment type="similarity">
    <text evidence="3">Belongs to the class-I pyridine nucleotide-disulfide oxidoreductase family.</text>
</comment>
<organism evidence="16 17">
    <name type="scientific">Dasania phycosphaerae</name>
    <dbReference type="NCBI Taxonomy" id="2950436"/>
    <lineage>
        <taxon>Bacteria</taxon>
        <taxon>Pseudomonadati</taxon>
        <taxon>Pseudomonadota</taxon>
        <taxon>Gammaproteobacteria</taxon>
        <taxon>Cellvibrionales</taxon>
        <taxon>Spongiibacteraceae</taxon>
        <taxon>Dasania</taxon>
    </lineage>
</organism>
<dbReference type="FunFam" id="3.30.390.30:FF:000001">
    <property type="entry name" value="Dihydrolipoyl dehydrogenase"/>
    <property type="match status" value="1"/>
</dbReference>
<accession>A0A9J6RRD0</accession>
<dbReference type="RefSeq" id="WP_258332791.1">
    <property type="nucleotide sequence ID" value="NZ_JAPTGG010000017.1"/>
</dbReference>
<sequence>MSSEQQYDIIVVGSGPAGQKAAVQAAKAGKRVAMIEGDKVLGGACVHRGTIPSKTLRENALRIAHLRGHAEIFSFSLRPDTEMAALIDNMHSVIKAHDDYIHKQIARNKIERVHGRASFVDNKTLKVDMPGGQQQTFKADYFVIATGSIPRHVDNIEVDHEYIYDSDSILSMMYLPQTLTVLGGGVIASEYASIFASLGVRVTMIDRYPRPLGFLDADLTDRFVHAFEASGAQFIPNVKVNRVYWDGVSQVITELEGGRIVRSEKLLSAAGRVANVEGLCIENAGLSLNERGIIPVDKHCKTAVDNIYAAGDVIGPPSLASASMEQGRRACLGALGIDLGEMTDMIPSGIYAIPELSTVGMNEQQARDSYGDVIVGYARFEEIARGQISGVQDGLLKLIACPKGKKLLGVAIVGEGATELIHIGQMALLSNMEVDGFVENIFNFPTLAEAYRVAALHIAGQRAS</sequence>
<evidence type="ECO:0000256" key="2">
    <source>
        <dbReference type="ARBA" id="ARBA00004496"/>
    </source>
</evidence>
<gene>
    <name evidence="16" type="primary">sthA</name>
    <name evidence="16" type="ORF">O0V09_16645</name>
</gene>
<comment type="subcellular location">
    <subcellularLocation>
        <location evidence="2">Cytoplasm</location>
    </subcellularLocation>
</comment>
<keyword evidence="9" id="KW-0521">NADP</keyword>
<feature type="domain" description="Pyridine nucleotide-disulphide oxidoreductase dimerisation" evidence="14">
    <location>
        <begin position="346"/>
        <end position="454"/>
    </location>
</feature>
<feature type="binding site" evidence="13">
    <location>
        <position position="312"/>
    </location>
    <ligand>
        <name>FAD</name>
        <dbReference type="ChEBI" id="CHEBI:57692"/>
    </ligand>
</feature>
<feature type="binding site" evidence="13">
    <location>
        <position position="271"/>
    </location>
    <ligand>
        <name>NAD(+)</name>
        <dbReference type="ChEBI" id="CHEBI:57540"/>
    </ligand>
</feature>
<dbReference type="GO" id="GO:0006103">
    <property type="term" value="P:2-oxoglutarate metabolic process"/>
    <property type="evidence" value="ECO:0007669"/>
    <property type="project" value="TreeGrafter"/>
</dbReference>
<dbReference type="InterPro" id="IPR004099">
    <property type="entry name" value="Pyr_nucl-diS_OxRdtase_dimer"/>
</dbReference>
<keyword evidence="10 16" id="KW-0560">Oxidoreductase</keyword>
<feature type="domain" description="FAD/NAD(P)-binding" evidence="15">
    <location>
        <begin position="7"/>
        <end position="327"/>
    </location>
</feature>
<proteinExistence type="inferred from homology"/>
<keyword evidence="6" id="KW-0963">Cytoplasm</keyword>
<comment type="caution">
    <text evidence="16">The sequence shown here is derived from an EMBL/GenBank/DDBJ whole genome shotgun (WGS) entry which is preliminary data.</text>
</comment>
<evidence type="ECO:0000256" key="10">
    <source>
        <dbReference type="ARBA" id="ARBA00023002"/>
    </source>
</evidence>
<evidence type="ECO:0000256" key="9">
    <source>
        <dbReference type="ARBA" id="ARBA00022857"/>
    </source>
</evidence>
<dbReference type="NCBIfam" id="NF003585">
    <property type="entry name" value="PRK05249.1"/>
    <property type="match status" value="1"/>
</dbReference>
<evidence type="ECO:0000259" key="14">
    <source>
        <dbReference type="Pfam" id="PF02852"/>
    </source>
</evidence>
<name>A0A9J6RRD0_9GAMM</name>
<evidence type="ECO:0000313" key="17">
    <source>
        <dbReference type="Proteomes" id="UP001069090"/>
    </source>
</evidence>
<dbReference type="Gene3D" id="3.50.50.60">
    <property type="entry name" value="FAD/NAD(P)-binding domain"/>
    <property type="match status" value="2"/>
</dbReference>
<dbReference type="InterPro" id="IPR023753">
    <property type="entry name" value="FAD/NAD-binding_dom"/>
</dbReference>
<dbReference type="InterPro" id="IPR016156">
    <property type="entry name" value="FAD/NAD-linked_Rdtase_dimer_sf"/>
</dbReference>
<dbReference type="PIRSF" id="PIRSF000350">
    <property type="entry name" value="Mercury_reductase_MerA"/>
    <property type="match status" value="1"/>
</dbReference>
<evidence type="ECO:0000256" key="11">
    <source>
        <dbReference type="ARBA" id="ARBA00023027"/>
    </source>
</evidence>
<evidence type="ECO:0000256" key="4">
    <source>
        <dbReference type="ARBA" id="ARBA00012772"/>
    </source>
</evidence>
<comment type="function">
    <text evidence="1">Conversion of NADPH, generated by peripheral catabolic pathways, to NADH, which can enter the respiratory chain for energy generation.</text>
</comment>
<protein>
    <recommendedName>
        <fullName evidence="5">Soluble pyridine nucleotide transhydrogenase</fullName>
        <ecNumber evidence="4">1.6.1.1</ecNumber>
    </recommendedName>
    <alternativeName>
        <fullName evidence="12">NAD(P)(+) transhydrogenase [B-specific]</fullName>
    </alternativeName>
</protein>
<dbReference type="SUPFAM" id="SSF51905">
    <property type="entry name" value="FAD/NAD(P)-binding domain"/>
    <property type="match status" value="1"/>
</dbReference>
<dbReference type="PRINTS" id="PR00368">
    <property type="entry name" value="FADPNR"/>
</dbReference>
<dbReference type="Proteomes" id="UP001069090">
    <property type="component" value="Unassembled WGS sequence"/>
</dbReference>
<dbReference type="GO" id="GO:0005829">
    <property type="term" value="C:cytosol"/>
    <property type="evidence" value="ECO:0007669"/>
    <property type="project" value="TreeGrafter"/>
</dbReference>